<keyword evidence="1" id="KW-1133">Transmembrane helix</keyword>
<feature type="non-terminal residue" evidence="2">
    <location>
        <position position="182"/>
    </location>
</feature>
<feature type="non-terminal residue" evidence="2">
    <location>
        <position position="1"/>
    </location>
</feature>
<gene>
    <name evidence="2" type="ORF">M501DRAFT_902877</name>
</gene>
<dbReference type="OrthoDB" id="4941332at2759"/>
<proteinExistence type="predicted"/>
<feature type="transmembrane region" description="Helical" evidence="1">
    <location>
        <begin position="131"/>
        <end position="149"/>
    </location>
</feature>
<feature type="transmembrane region" description="Helical" evidence="1">
    <location>
        <begin position="161"/>
        <end position="181"/>
    </location>
</feature>
<name>A0A9P4SC53_9PEZI</name>
<evidence type="ECO:0000256" key="1">
    <source>
        <dbReference type="SAM" id="Phobius"/>
    </source>
</evidence>
<reference evidence="2" key="1">
    <citation type="journal article" date="2020" name="Stud. Mycol.">
        <title>101 Dothideomycetes genomes: a test case for predicting lifestyles and emergence of pathogens.</title>
        <authorList>
            <person name="Haridas S."/>
            <person name="Albert R."/>
            <person name="Binder M."/>
            <person name="Bloem J."/>
            <person name="Labutti K."/>
            <person name="Salamov A."/>
            <person name="Andreopoulos B."/>
            <person name="Baker S."/>
            <person name="Barry K."/>
            <person name="Bills G."/>
            <person name="Bluhm B."/>
            <person name="Cannon C."/>
            <person name="Castanera R."/>
            <person name="Culley D."/>
            <person name="Daum C."/>
            <person name="Ezra D."/>
            <person name="Gonzalez J."/>
            <person name="Henrissat B."/>
            <person name="Kuo A."/>
            <person name="Liang C."/>
            <person name="Lipzen A."/>
            <person name="Lutzoni F."/>
            <person name="Magnuson J."/>
            <person name="Mondo S."/>
            <person name="Nolan M."/>
            <person name="Ohm R."/>
            <person name="Pangilinan J."/>
            <person name="Park H.-J."/>
            <person name="Ramirez L."/>
            <person name="Alfaro M."/>
            <person name="Sun H."/>
            <person name="Tritt A."/>
            <person name="Yoshinaga Y."/>
            <person name="Zwiers L.-H."/>
            <person name="Turgeon B."/>
            <person name="Goodwin S."/>
            <person name="Spatafora J."/>
            <person name="Crous P."/>
            <person name="Grigoriev I."/>
        </authorList>
    </citation>
    <scope>NUCLEOTIDE SEQUENCE</scope>
    <source>
        <strain evidence="2">CBS 101060</strain>
    </source>
</reference>
<protein>
    <submittedName>
        <fullName evidence="2">Uncharacterized protein</fullName>
    </submittedName>
</protein>
<accession>A0A9P4SC53</accession>
<dbReference type="Proteomes" id="UP000799429">
    <property type="component" value="Unassembled WGS sequence"/>
</dbReference>
<evidence type="ECO:0000313" key="3">
    <source>
        <dbReference type="Proteomes" id="UP000799429"/>
    </source>
</evidence>
<keyword evidence="1" id="KW-0812">Transmembrane</keyword>
<feature type="transmembrane region" description="Helical" evidence="1">
    <location>
        <begin position="22"/>
        <end position="45"/>
    </location>
</feature>
<dbReference type="AlphaFoldDB" id="A0A9P4SC53"/>
<sequence>GAILAQVAITSLSLSNLYETHWTAVALFIASLVHGCLAVYVSVIAHSRLSARSKDDEIKDWLRKPQHGINAEELTYRTLEVEDLTARVLNGRVPVTDASHEQKSLHRLVENLQSNVGSSHTAFLLSAPRKLLNRSLLCFILGMAIYLGLIMTRRLNSELGYHGSIAVFVVFIITAFINMMYY</sequence>
<comment type="caution">
    <text evidence="2">The sequence shown here is derived from an EMBL/GenBank/DDBJ whole genome shotgun (WGS) entry which is preliminary data.</text>
</comment>
<dbReference type="EMBL" id="MU006094">
    <property type="protein sequence ID" value="KAF2839882.1"/>
    <property type="molecule type" value="Genomic_DNA"/>
</dbReference>
<keyword evidence="3" id="KW-1185">Reference proteome</keyword>
<keyword evidence="1" id="KW-0472">Membrane</keyword>
<evidence type="ECO:0000313" key="2">
    <source>
        <dbReference type="EMBL" id="KAF2839882.1"/>
    </source>
</evidence>
<organism evidence="2 3">
    <name type="scientific">Patellaria atrata CBS 101060</name>
    <dbReference type="NCBI Taxonomy" id="1346257"/>
    <lineage>
        <taxon>Eukaryota</taxon>
        <taxon>Fungi</taxon>
        <taxon>Dikarya</taxon>
        <taxon>Ascomycota</taxon>
        <taxon>Pezizomycotina</taxon>
        <taxon>Dothideomycetes</taxon>
        <taxon>Dothideomycetes incertae sedis</taxon>
        <taxon>Patellariales</taxon>
        <taxon>Patellariaceae</taxon>
        <taxon>Patellaria</taxon>
    </lineage>
</organism>